<name>G5N756_SALET</name>
<feature type="non-terminal residue" evidence="1">
    <location>
        <position position="56"/>
    </location>
</feature>
<dbReference type="Proteomes" id="UP000003532">
    <property type="component" value="Unassembled WGS sequence"/>
</dbReference>
<evidence type="ECO:0000313" key="2">
    <source>
        <dbReference type="Proteomes" id="UP000003532"/>
    </source>
</evidence>
<reference evidence="1 2" key="1">
    <citation type="journal article" date="2011" name="BMC Genomics">
        <title>Genome sequencing reveals diversification of virulence factor content and possible host adaptation in distinct subpopulations of Salmonella enterica.</title>
        <authorList>
            <person name="den Bakker H.C."/>
            <person name="Moreno Switt A.I."/>
            <person name="Govoni G."/>
            <person name="Cummings C.A."/>
            <person name="Ranieri M.L."/>
            <person name="Degoricija L."/>
            <person name="Hoelzer K."/>
            <person name="Rodriguez-Rivera L.D."/>
            <person name="Brown S."/>
            <person name="Bolchacova E."/>
            <person name="Furtado M.R."/>
            <person name="Wiedmann M."/>
        </authorList>
    </citation>
    <scope>NUCLEOTIDE SEQUENCE [LARGE SCALE GENOMIC DNA]</scope>
    <source>
        <strain evidence="1 2">R8-3668</strain>
    </source>
</reference>
<evidence type="ECO:0000313" key="1">
    <source>
        <dbReference type="EMBL" id="EHC63537.1"/>
    </source>
</evidence>
<proteinExistence type="predicted"/>
<sequence length="56" mass="6452">MYVYPGFFLPVHAQASAKRIVSSHLLIFCFTDKQIDVNQQVCIRSFLKKCNVMTLT</sequence>
<dbReference type="AlphaFoldDB" id="G5N756"/>
<gene>
    <name evidence="1" type="ORF">LTSEINV_0072</name>
</gene>
<comment type="caution">
    <text evidence="1">The sequence shown here is derived from an EMBL/GenBank/DDBJ whole genome shotgun (WGS) entry which is preliminary data.</text>
</comment>
<protein>
    <submittedName>
        <fullName evidence="1">Uncharacterized protein</fullName>
    </submittedName>
</protein>
<organism evidence="1 2">
    <name type="scientific">Salmonella enterica subsp. enterica serovar Inverness str. R8-3668</name>
    <dbReference type="NCBI Taxonomy" id="913075"/>
    <lineage>
        <taxon>Bacteria</taxon>
        <taxon>Pseudomonadati</taxon>
        <taxon>Pseudomonadota</taxon>
        <taxon>Gammaproteobacteria</taxon>
        <taxon>Enterobacterales</taxon>
        <taxon>Enterobacteriaceae</taxon>
        <taxon>Salmonella</taxon>
    </lineage>
</organism>
<accession>G5N756</accession>
<dbReference type="EMBL" id="AFCO01000024">
    <property type="protein sequence ID" value="EHC63537.1"/>
    <property type="molecule type" value="Genomic_DNA"/>
</dbReference>